<name>A0ABX2G585_9BURK</name>
<organism evidence="1 2">
    <name type="scientific">Sphaerotilus uruguayifluvii</name>
    <dbReference type="NCBI Taxonomy" id="2735897"/>
    <lineage>
        <taxon>Bacteria</taxon>
        <taxon>Pseudomonadati</taxon>
        <taxon>Pseudomonadota</taxon>
        <taxon>Betaproteobacteria</taxon>
        <taxon>Burkholderiales</taxon>
        <taxon>Sphaerotilaceae</taxon>
        <taxon>Sphaerotilus</taxon>
    </lineage>
</organism>
<dbReference type="Pfam" id="PF12279">
    <property type="entry name" value="DUF3619"/>
    <property type="match status" value="1"/>
</dbReference>
<reference evidence="1 2" key="1">
    <citation type="submission" date="2020-05" db="EMBL/GenBank/DDBJ databases">
        <title>Genomic Encyclopedia of Type Strains, Phase IV (KMG-V): Genome sequencing to study the core and pangenomes of soil and plant-associated prokaryotes.</title>
        <authorList>
            <person name="Whitman W."/>
        </authorList>
    </citation>
    <scope>NUCLEOTIDE SEQUENCE [LARGE SCALE GENOMIC DNA]</scope>
    <source>
        <strain evidence="1 2">C29</strain>
    </source>
</reference>
<proteinExistence type="predicted"/>
<keyword evidence="2" id="KW-1185">Reference proteome</keyword>
<accession>A0ABX2G585</accession>
<evidence type="ECO:0000313" key="1">
    <source>
        <dbReference type="EMBL" id="NRT57493.1"/>
    </source>
</evidence>
<dbReference type="EMBL" id="JABSNM010000016">
    <property type="protein sequence ID" value="NRT57493.1"/>
    <property type="molecule type" value="Genomic_DNA"/>
</dbReference>
<dbReference type="RefSeq" id="WP_173806465.1">
    <property type="nucleotide sequence ID" value="NZ_JABSNM010000016.1"/>
</dbReference>
<evidence type="ECO:0008006" key="3">
    <source>
        <dbReference type="Google" id="ProtNLM"/>
    </source>
</evidence>
<protein>
    <recommendedName>
        <fullName evidence="3">DUF3619 family protein</fullName>
    </recommendedName>
</protein>
<comment type="caution">
    <text evidence="1">The sequence shown here is derived from an EMBL/GenBank/DDBJ whole genome shotgun (WGS) entry which is preliminary data.</text>
</comment>
<sequence>MNTAPPSRPPRPANAEALEARFALRLAARLETGAQQVPHDIGERLRVARQQAVAQARRPAPARAPVQAEAPVVMPVSIGASGSAALMQGRLGSGDESPWWGRLGWLLPTLALVAGLFGIGEWRDMESIASIAQIDAELLGDDVPPSAYADAGFHEFLKLPAVATAEPAPTPSAEIAQQP</sequence>
<dbReference type="Proteomes" id="UP001516061">
    <property type="component" value="Unassembled WGS sequence"/>
</dbReference>
<gene>
    <name evidence="1" type="ORF">HNQ01_003249</name>
</gene>
<dbReference type="InterPro" id="IPR022064">
    <property type="entry name" value="DUF3619"/>
</dbReference>
<evidence type="ECO:0000313" key="2">
    <source>
        <dbReference type="Proteomes" id="UP001516061"/>
    </source>
</evidence>